<name>A0A382UBQ4_9ZZZZ</name>
<proteinExistence type="predicted"/>
<gene>
    <name evidence="2" type="ORF">METZ01_LOCUS384527</name>
</gene>
<reference evidence="2" key="1">
    <citation type="submission" date="2018-05" db="EMBL/GenBank/DDBJ databases">
        <authorList>
            <person name="Lanie J.A."/>
            <person name="Ng W.-L."/>
            <person name="Kazmierczak K.M."/>
            <person name="Andrzejewski T.M."/>
            <person name="Davidsen T.M."/>
            <person name="Wayne K.J."/>
            <person name="Tettelin H."/>
            <person name="Glass J.I."/>
            <person name="Rusch D."/>
            <person name="Podicherti R."/>
            <person name="Tsui H.-C.T."/>
            <person name="Winkler M.E."/>
        </authorList>
    </citation>
    <scope>NUCLEOTIDE SEQUENCE</scope>
</reference>
<accession>A0A382UBQ4</accession>
<sequence length="103" mass="11219">MEISSYALIIIFSVTIIISYFFNLFAKKSGIPSVLMLIVLGILINMGLTVAGIKNPNLPLILEVLGVVGLILIVLEAALDLRLLKEKVRVIMKSFFVAFIGLG</sequence>
<dbReference type="EMBL" id="UINC01142997">
    <property type="protein sequence ID" value="SVD31673.1"/>
    <property type="molecule type" value="Genomic_DNA"/>
</dbReference>
<evidence type="ECO:0000313" key="2">
    <source>
        <dbReference type="EMBL" id="SVD31673.1"/>
    </source>
</evidence>
<keyword evidence="1" id="KW-1133">Transmembrane helix</keyword>
<keyword evidence="1" id="KW-0472">Membrane</keyword>
<protein>
    <recommendedName>
        <fullName evidence="3">Cation/H+ exchanger domain-containing protein</fullName>
    </recommendedName>
</protein>
<keyword evidence="1" id="KW-0812">Transmembrane</keyword>
<feature type="transmembrane region" description="Helical" evidence="1">
    <location>
        <begin position="6"/>
        <end position="26"/>
    </location>
</feature>
<organism evidence="2">
    <name type="scientific">marine metagenome</name>
    <dbReference type="NCBI Taxonomy" id="408172"/>
    <lineage>
        <taxon>unclassified sequences</taxon>
        <taxon>metagenomes</taxon>
        <taxon>ecological metagenomes</taxon>
    </lineage>
</organism>
<feature type="transmembrane region" description="Helical" evidence="1">
    <location>
        <begin position="33"/>
        <end position="53"/>
    </location>
</feature>
<evidence type="ECO:0008006" key="3">
    <source>
        <dbReference type="Google" id="ProtNLM"/>
    </source>
</evidence>
<feature type="non-terminal residue" evidence="2">
    <location>
        <position position="103"/>
    </location>
</feature>
<evidence type="ECO:0000256" key="1">
    <source>
        <dbReference type="SAM" id="Phobius"/>
    </source>
</evidence>
<dbReference type="AlphaFoldDB" id="A0A382UBQ4"/>
<feature type="transmembrane region" description="Helical" evidence="1">
    <location>
        <begin position="59"/>
        <end position="79"/>
    </location>
</feature>